<dbReference type="EMBL" id="CP004121">
    <property type="protein sequence ID" value="AGF57017.1"/>
    <property type="molecule type" value="Genomic_DNA"/>
</dbReference>
<dbReference type="OrthoDB" id="9808814at2"/>
<evidence type="ECO:0000256" key="3">
    <source>
        <dbReference type="RuleBase" id="RU000363"/>
    </source>
</evidence>
<sequence length="267" mass="28744">MNKSKKIALITGSYGGLGTRFANIHAASGGDLILVGRDQTKLDVQAKEIEEKYHVTAHTFAVDLSSPEAAQQIYNTCKENGWDVDYLINNAGFGGQGDFARERTMEEDLSMIAVNVETPTRLCKLFLSDMVKRGNGKVLNVSSTAATMPGPLQACYYATKAYVTSWSNAVWRELKGTGVTMTCLMPGAMSTGFANAGGLSDTALFANATDPTPVAQAGYDAMIKGEMNVTAGLVGIQKIFMKLTPILPKKMLMDNVYNMQLRGSAKK</sequence>
<dbReference type="PATRIC" id="fig|931276.5.peg.3279"/>
<name>M1N0B0_9CLOT</name>
<dbReference type="InterPro" id="IPR002347">
    <property type="entry name" value="SDR_fam"/>
</dbReference>
<protein>
    <submittedName>
        <fullName evidence="4">Short-chain dehydrogenase/reductase SDR</fullName>
    </submittedName>
</protein>
<accession>M1N0B0</accession>
<proteinExistence type="inferred from homology"/>
<dbReference type="SUPFAM" id="SSF51735">
    <property type="entry name" value="NAD(P)-binding Rossmann-fold domains"/>
    <property type="match status" value="1"/>
</dbReference>
<keyword evidence="5" id="KW-1185">Reference proteome</keyword>
<dbReference type="Pfam" id="PF00106">
    <property type="entry name" value="adh_short"/>
    <property type="match status" value="1"/>
</dbReference>
<dbReference type="PANTHER" id="PTHR42901:SF1">
    <property type="entry name" value="ALCOHOL DEHYDROGENASE"/>
    <property type="match status" value="1"/>
</dbReference>
<dbReference type="GO" id="GO:0016491">
    <property type="term" value="F:oxidoreductase activity"/>
    <property type="evidence" value="ECO:0007669"/>
    <property type="project" value="UniProtKB-KW"/>
</dbReference>
<evidence type="ECO:0000256" key="2">
    <source>
        <dbReference type="ARBA" id="ARBA00023002"/>
    </source>
</evidence>
<dbReference type="RefSeq" id="WP_015393335.1">
    <property type="nucleotide sequence ID" value="NC_020291.1"/>
</dbReference>
<evidence type="ECO:0000313" key="4">
    <source>
        <dbReference type="EMBL" id="AGF57017.1"/>
    </source>
</evidence>
<dbReference type="eggNOG" id="COG0300">
    <property type="taxonomic scope" value="Bacteria"/>
</dbReference>
<dbReference type="PRINTS" id="PR00081">
    <property type="entry name" value="GDHRDH"/>
</dbReference>
<evidence type="ECO:0000313" key="5">
    <source>
        <dbReference type="Proteomes" id="UP000011728"/>
    </source>
</evidence>
<evidence type="ECO:0000256" key="1">
    <source>
        <dbReference type="ARBA" id="ARBA00006484"/>
    </source>
</evidence>
<dbReference type="HOGENOM" id="CLU_010194_2_1_9"/>
<dbReference type="PANTHER" id="PTHR42901">
    <property type="entry name" value="ALCOHOL DEHYDROGENASE"/>
    <property type="match status" value="1"/>
</dbReference>
<dbReference type="AlphaFoldDB" id="M1N0B0"/>
<keyword evidence="2" id="KW-0560">Oxidoreductase</keyword>
<gene>
    <name evidence="4" type="ORF">Cspa_c32560</name>
</gene>
<dbReference type="PRINTS" id="PR00080">
    <property type="entry name" value="SDRFAMILY"/>
</dbReference>
<comment type="similarity">
    <text evidence="1 3">Belongs to the short-chain dehydrogenases/reductases (SDR) family.</text>
</comment>
<reference evidence="4 5" key="1">
    <citation type="submission" date="2013-02" db="EMBL/GenBank/DDBJ databases">
        <title>Genome sequence of Clostridium saccharoperbutylacetonicum N1-4(HMT).</title>
        <authorList>
            <person name="Poehlein A."/>
            <person name="Daniel R."/>
        </authorList>
    </citation>
    <scope>NUCLEOTIDE SEQUENCE [LARGE SCALE GENOMIC DNA]</scope>
    <source>
        <strain evidence="5">N1-4(HMT)</strain>
    </source>
</reference>
<organism evidence="4 5">
    <name type="scientific">Clostridium saccharoperbutylacetonicum N1-4(HMT)</name>
    <dbReference type="NCBI Taxonomy" id="931276"/>
    <lineage>
        <taxon>Bacteria</taxon>
        <taxon>Bacillati</taxon>
        <taxon>Bacillota</taxon>
        <taxon>Clostridia</taxon>
        <taxon>Eubacteriales</taxon>
        <taxon>Clostridiaceae</taxon>
        <taxon>Clostridium</taxon>
    </lineage>
</organism>
<dbReference type="Proteomes" id="UP000011728">
    <property type="component" value="Chromosome"/>
</dbReference>
<dbReference type="InterPro" id="IPR036291">
    <property type="entry name" value="NAD(P)-bd_dom_sf"/>
</dbReference>
<dbReference type="KEGG" id="csr:Cspa_c32560"/>
<dbReference type="Gene3D" id="3.40.50.720">
    <property type="entry name" value="NAD(P)-binding Rossmann-like Domain"/>
    <property type="match status" value="1"/>
</dbReference>
<dbReference type="PIRSF" id="PIRSF000126">
    <property type="entry name" value="11-beta-HSD1"/>
    <property type="match status" value="1"/>
</dbReference>